<comment type="caution">
    <text evidence="1">The sequence shown here is derived from an EMBL/GenBank/DDBJ whole genome shotgun (WGS) entry which is preliminary data.</text>
</comment>
<name>X1T5P7_9ZZZZ</name>
<sequence length="267" mass="30759">TQYKNTVETNEFLGKEVITQHLARFLNRAPAYVRGRINDKTTLRTAEIWRERNPQTLDEIRRFYSEATEYLFDLAQWNASETFKKIINYLPRVEGLKVLDFGGGLGSLSLLLDKRGANVDYLDLPGLVTEFAKFRSNGRVNFIDSLEDSSEAYDLIIAIDVFEHLPDLPEQLKTIAKALKSDGILFFNNNFGQLEHHPQHIDWSQKWPGLLARAGLTEEIPGKTAKKTQARAEVLKPNINTAPYWDQIWATEGRDTWRRYPGTFERI</sequence>
<organism evidence="1">
    <name type="scientific">marine sediment metagenome</name>
    <dbReference type="NCBI Taxonomy" id="412755"/>
    <lineage>
        <taxon>unclassified sequences</taxon>
        <taxon>metagenomes</taxon>
        <taxon>ecological metagenomes</taxon>
    </lineage>
</organism>
<dbReference type="Gene3D" id="3.40.50.150">
    <property type="entry name" value="Vaccinia Virus protein VP39"/>
    <property type="match status" value="1"/>
</dbReference>
<dbReference type="EMBL" id="BARW01022552">
    <property type="protein sequence ID" value="GAJ00549.1"/>
    <property type="molecule type" value="Genomic_DNA"/>
</dbReference>
<gene>
    <name evidence="1" type="ORF">S12H4_37600</name>
</gene>
<feature type="non-terminal residue" evidence="1">
    <location>
        <position position="1"/>
    </location>
</feature>
<dbReference type="AlphaFoldDB" id="X1T5P7"/>
<dbReference type="SUPFAM" id="SSF53335">
    <property type="entry name" value="S-adenosyl-L-methionine-dependent methyltransferases"/>
    <property type="match status" value="1"/>
</dbReference>
<evidence type="ECO:0008006" key="2">
    <source>
        <dbReference type="Google" id="ProtNLM"/>
    </source>
</evidence>
<reference evidence="1" key="1">
    <citation type="journal article" date="2014" name="Front. Microbiol.">
        <title>High frequency of phylogenetically diverse reductive dehalogenase-homologous genes in deep subseafloor sedimentary metagenomes.</title>
        <authorList>
            <person name="Kawai M."/>
            <person name="Futagami T."/>
            <person name="Toyoda A."/>
            <person name="Takaki Y."/>
            <person name="Nishi S."/>
            <person name="Hori S."/>
            <person name="Arai W."/>
            <person name="Tsubouchi T."/>
            <person name="Morono Y."/>
            <person name="Uchiyama I."/>
            <person name="Ito T."/>
            <person name="Fujiyama A."/>
            <person name="Inagaki F."/>
            <person name="Takami H."/>
        </authorList>
    </citation>
    <scope>NUCLEOTIDE SEQUENCE</scope>
    <source>
        <strain evidence="1">Expedition CK06-06</strain>
    </source>
</reference>
<evidence type="ECO:0000313" key="1">
    <source>
        <dbReference type="EMBL" id="GAJ00549.1"/>
    </source>
</evidence>
<dbReference type="CDD" id="cd02440">
    <property type="entry name" value="AdoMet_MTases"/>
    <property type="match status" value="1"/>
</dbReference>
<protein>
    <recommendedName>
        <fullName evidence="2">Methyltransferase type 11 domain-containing protein</fullName>
    </recommendedName>
</protein>
<dbReference type="InterPro" id="IPR029063">
    <property type="entry name" value="SAM-dependent_MTases_sf"/>
</dbReference>
<dbReference type="PANTHER" id="PTHR43861">
    <property type="entry name" value="TRANS-ACONITATE 2-METHYLTRANSFERASE-RELATED"/>
    <property type="match status" value="1"/>
</dbReference>
<dbReference type="Pfam" id="PF13489">
    <property type="entry name" value="Methyltransf_23"/>
    <property type="match status" value="1"/>
</dbReference>
<proteinExistence type="predicted"/>
<accession>X1T5P7</accession>
<feature type="non-terminal residue" evidence="1">
    <location>
        <position position="267"/>
    </location>
</feature>